<keyword evidence="9 16" id="KW-0479">Metal-binding</keyword>
<dbReference type="SMART" id="SM00744">
    <property type="entry name" value="RINGv"/>
    <property type="match status" value="1"/>
</dbReference>
<dbReference type="EC" id="2.3.2.27" evidence="5 16"/>
<comment type="caution">
    <text evidence="19">The sequence shown here is derived from an EMBL/GenBank/DDBJ whole genome shotgun (WGS) entry which is preliminary data.</text>
</comment>
<evidence type="ECO:0000256" key="11">
    <source>
        <dbReference type="ARBA" id="ARBA00022771"/>
    </source>
</evidence>
<evidence type="ECO:0000256" key="8">
    <source>
        <dbReference type="ARBA" id="ARBA00022679"/>
    </source>
</evidence>
<dbReference type="GO" id="GO:0043023">
    <property type="term" value="F:ribosomal large subunit binding"/>
    <property type="evidence" value="ECO:0007669"/>
    <property type="project" value="TreeGrafter"/>
</dbReference>
<evidence type="ECO:0000256" key="15">
    <source>
        <dbReference type="PROSITE-ProRule" id="PRU00175"/>
    </source>
</evidence>
<dbReference type="InterPro" id="IPR016024">
    <property type="entry name" value="ARM-type_fold"/>
</dbReference>
<evidence type="ECO:0000256" key="14">
    <source>
        <dbReference type="ARBA" id="ARBA00032366"/>
    </source>
</evidence>
<dbReference type="GO" id="GO:0008270">
    <property type="term" value="F:zinc ion binding"/>
    <property type="evidence" value="ECO:0007669"/>
    <property type="project" value="UniProtKB-KW"/>
</dbReference>
<reference evidence="19 20" key="1">
    <citation type="submission" date="2024-03" db="EMBL/GenBank/DDBJ databases">
        <title>Adaptation during the transition from Ophiocordyceps entomopathogen to insect associate is accompanied by gene loss and intensified selection.</title>
        <authorList>
            <person name="Ward C.M."/>
            <person name="Onetto C.A."/>
            <person name="Borneman A.R."/>
        </authorList>
    </citation>
    <scope>NUCLEOTIDE SEQUENCE [LARGE SCALE GENOMIC DNA]</scope>
    <source>
        <strain evidence="19">AWRI1</strain>
        <tissue evidence="19">Single Adult Female</tissue>
    </source>
</reference>
<dbReference type="InterPro" id="IPR039804">
    <property type="entry name" value="RING-CH-C4HC3_LTN1"/>
</dbReference>
<keyword evidence="10" id="KW-0677">Repeat</keyword>
<keyword evidence="8 16" id="KW-0808">Transferase</keyword>
<protein>
    <recommendedName>
        <fullName evidence="6 16">E3 ubiquitin-protein ligase listerin</fullName>
        <ecNumber evidence="5 16">2.3.2.27</ecNumber>
    </recommendedName>
    <alternativeName>
        <fullName evidence="14 16">RING-type E3 ubiquitin transferase listerin</fullName>
    </alternativeName>
</protein>
<evidence type="ECO:0000256" key="16">
    <source>
        <dbReference type="RuleBase" id="RU367090"/>
    </source>
</evidence>
<keyword evidence="12 16" id="KW-0833">Ubl conjugation pathway</keyword>
<dbReference type="GO" id="GO:0072344">
    <property type="term" value="P:rescue of stalled ribosome"/>
    <property type="evidence" value="ECO:0007669"/>
    <property type="project" value="UniProtKB-UniRule"/>
</dbReference>
<keyword evidence="7" id="KW-0963">Cytoplasm</keyword>
<sequence length="1772" mass="203223">MGGKQKQAQRTKNNARPSSSGRSAELLGGTTGNLFTTLKDNNNYIAASNNLEVDSNVSQDFQLVIKKMNKKDPITRHKALLEFADLCNTSDVDSVKAVLPFWPRLYNTYAIDIDFRVREAAQQAHRAIVMAVKRDIAPYLKHLMGTWFVSPFDSHTLAANIAKTSFQAAFSPSKRTEAIVFAQHEILHYIAHNILDETPESLASSKNSPSDELLLKHQRLVTSNLLGYGHYLDKLPKDQLMEAKDENKQLILNSPKFWKLAKDEAKSVRTAWFSIILALIEKTPHFLEDSHKKLCVATFSNLDIEDPSVLPVVWEATLHTCTLIKNWWEYVNIDKMVLPKFWRVLQEAAFGNAVATYPLVLPVLSKILIPEVIKREDFHSKLFINLLRGLKASKTQRSTSEVEAVIATFFECFRFIIKNNLDNLDFCSCLIKNHLVHLLQNMVYDNSMSGMNSSVFVHLSNLLRHWHKVSTLSTSYQSLLEEMWVSIHELLSSSVLNITSSASETDTNGISKDELEKKLRVHQKLINALKNPVDLRPKKQTRAKFVSLVDETINQTVSSDAMSKKNDDQFGDKLHVIINDLIQIYYNVSQNSEFAYLFINQLCNILNLFSEKRYYQRLTDILITSLSNEDSNDSQLINNVIRKWLSDNRVSVDAVLNVVFHLLVYLKDEEKVNILNNISEDHMSSMLELCLNLASDSQLQSAVRKWLSSSYFKSTLHSFAYEVSTVWPPSPEKVNILKTCFKVPTNGESYTNEETKLEILKVFRDSLLHDNVPANVTPQQPHKDNLRCIASVLKEIFKECNYPLLEKHHSIVTSSIGYLFLYGCDVDNHVDDDDVLNEAWVCGVQTLAKIFGCTSSDFINVTEQFAFAVIELIEKSKCKVQDMKHIINFVCTYIRCLPMSLEVRAPVSSEVEEEVRHTYDDEILDASSSTYADITSFICEVFLKIAVQYCHANMEYNVVNACLKGEFYNGTMTCRFPSSIQSSEEDLIFNDDDKIEDVNECFSSVGKLFNVAYYIVTVINNYLAVSFKYKTENIEENTNPNKKINEPFLSKHALGKLNESVVYVVYLLSVLKSFHQNFKHARYYDNINESNLTELQSAVSEIVKMHPRSPILLLKLAVMNKAFQCGGFWARALFLLFTELMDNGDLTEAYNEILKCYDVSDHNEKNYTLHVSELFASVAQFKVELYSPDAKLDEDKLSVLTCYLRANKNNKFSPDQDRVIWYWLDTILIHKKQLEVTFNKNLMECNPSEIVLAATVCRFLSIVSDGKIPLMTDKRTDFMMIALASWMQSIHKTCCTPAYEDNPQYNMPICIFISSVCDMFKSMTKLASNVSYSDKLFVEWNNVFAAETHTIISYNWKNLAESEGCRSVEQFLVLNTLSGLIITHVDFVQFVVRPDLNFWLCACSDLIQSYCTPVRLAAYYIFVELSLEMVCQDSCVSVVEDMEDKLTLEILSIPSLQTIVNILLSGYKDGDSRILDPNTDSYVYVHSYLLVWMVIIKMCENAPAQVRYRYATWLKEEGYMEIFLHNLLMLMPEKIHKNNLSDAVVKKIRELFSTELKLNLEDRWDTQKLTLLVCRLFYMSLWLLPAFVRQWWKNLEHKDSVVVDKLTTKFVSPSLILEEMKAIKREKPTDKFSLKGYPATRQIVATYIVEDSNMEITMQLAPNHPLGIVKVDSSKAGVLPSRWKTWAKQLNMYLAHQNGLIRDGIISWKNNVDKAFEGVEECYICFSIVHSSNYQLPKKSCKTCHKKFHPVCLYRWFVTSNKSSCPICRNHF</sequence>
<evidence type="ECO:0000256" key="2">
    <source>
        <dbReference type="ARBA" id="ARBA00004514"/>
    </source>
</evidence>
<evidence type="ECO:0000256" key="5">
    <source>
        <dbReference type="ARBA" id="ARBA00012483"/>
    </source>
</evidence>
<evidence type="ECO:0000256" key="3">
    <source>
        <dbReference type="ARBA" id="ARBA00004906"/>
    </source>
</evidence>
<dbReference type="InterPro" id="IPR011016">
    <property type="entry name" value="Znf_RING-CH"/>
</dbReference>
<evidence type="ECO:0000256" key="9">
    <source>
        <dbReference type="ARBA" id="ARBA00022723"/>
    </source>
</evidence>
<dbReference type="CDD" id="cd16491">
    <property type="entry name" value="RING-CH-C4HC3_LTN1"/>
    <property type="match status" value="1"/>
</dbReference>
<comment type="function">
    <text evidence="16">E3 ubiquitin-protein ligase. Component of the ribosome quality control complex (RQC), a ribosome-associated complex that mediates ubiquitination and extraction of incompletely synthesized nascent chains for proteasomal degradation.</text>
</comment>
<feature type="compositionally biased region" description="Polar residues" evidence="17">
    <location>
        <begin position="1"/>
        <end position="22"/>
    </location>
</feature>
<comment type="similarity">
    <text evidence="4 16">Belongs to the LTN1 family.</text>
</comment>
<accession>A0AAN9TQ57</accession>
<feature type="region of interest" description="Disordered" evidence="17">
    <location>
        <begin position="1"/>
        <end position="28"/>
    </location>
</feature>
<dbReference type="InterPro" id="IPR054476">
    <property type="entry name" value="Ltn1_N"/>
</dbReference>
<dbReference type="Pfam" id="PF23009">
    <property type="entry name" value="UBC_like"/>
    <property type="match status" value="1"/>
</dbReference>
<dbReference type="Gene3D" id="1.25.10.10">
    <property type="entry name" value="Leucine-rich Repeat Variant"/>
    <property type="match status" value="1"/>
</dbReference>
<feature type="domain" description="RING-type" evidence="18">
    <location>
        <begin position="1722"/>
        <end position="1769"/>
    </location>
</feature>
<keyword evidence="20" id="KW-1185">Reference proteome</keyword>
<evidence type="ECO:0000313" key="19">
    <source>
        <dbReference type="EMBL" id="KAK7601842.1"/>
    </source>
</evidence>
<dbReference type="EMBL" id="JBBCAQ010000010">
    <property type="protein sequence ID" value="KAK7601842.1"/>
    <property type="molecule type" value="Genomic_DNA"/>
</dbReference>
<dbReference type="PANTHER" id="PTHR12389">
    <property type="entry name" value="ZINC FINGER PROTEIN 294"/>
    <property type="match status" value="1"/>
</dbReference>
<proteinExistence type="inferred from homology"/>
<dbReference type="GO" id="GO:0061630">
    <property type="term" value="F:ubiquitin protein ligase activity"/>
    <property type="evidence" value="ECO:0007669"/>
    <property type="project" value="UniProtKB-UniRule"/>
</dbReference>
<dbReference type="GO" id="GO:1990116">
    <property type="term" value="P:ribosome-associated ubiquitin-dependent protein catabolic process"/>
    <property type="evidence" value="ECO:0007669"/>
    <property type="project" value="UniProtKB-UniRule"/>
</dbReference>
<comment type="subcellular location">
    <subcellularLocation>
        <location evidence="2">Cytoplasm</location>
        <location evidence="2">Cytosol</location>
    </subcellularLocation>
</comment>
<dbReference type="PROSITE" id="PS50089">
    <property type="entry name" value="ZF_RING_2"/>
    <property type="match status" value="1"/>
</dbReference>
<dbReference type="Pfam" id="PF22999">
    <property type="entry name" value="LTN1_E3_ligase_6th"/>
    <property type="match status" value="1"/>
</dbReference>
<dbReference type="SUPFAM" id="SSF57850">
    <property type="entry name" value="RING/U-box"/>
    <property type="match status" value="1"/>
</dbReference>
<dbReference type="InterPro" id="IPR054477">
    <property type="entry name" value="LTN1_E3_ligase_6th"/>
</dbReference>
<dbReference type="Pfam" id="PF22958">
    <property type="entry name" value="Ltn1_1st"/>
    <property type="match status" value="1"/>
</dbReference>
<dbReference type="InterPro" id="IPR013083">
    <property type="entry name" value="Znf_RING/FYVE/PHD"/>
</dbReference>
<evidence type="ECO:0000256" key="4">
    <source>
        <dbReference type="ARBA" id="ARBA00007997"/>
    </source>
</evidence>
<dbReference type="PANTHER" id="PTHR12389:SF0">
    <property type="entry name" value="E3 UBIQUITIN-PROTEIN LIGASE LISTERIN"/>
    <property type="match status" value="1"/>
</dbReference>
<evidence type="ECO:0000313" key="20">
    <source>
        <dbReference type="Proteomes" id="UP001367676"/>
    </source>
</evidence>
<dbReference type="SUPFAM" id="SSF48371">
    <property type="entry name" value="ARM repeat"/>
    <property type="match status" value="1"/>
</dbReference>
<dbReference type="GO" id="GO:1990112">
    <property type="term" value="C:RQC complex"/>
    <property type="evidence" value="ECO:0007669"/>
    <property type="project" value="UniProtKB-UniRule"/>
</dbReference>
<evidence type="ECO:0000256" key="7">
    <source>
        <dbReference type="ARBA" id="ARBA00022490"/>
    </source>
</evidence>
<dbReference type="GO" id="GO:0005829">
    <property type="term" value="C:cytosol"/>
    <property type="evidence" value="ECO:0007669"/>
    <property type="project" value="UniProtKB-SubCell"/>
</dbReference>
<dbReference type="Proteomes" id="UP001367676">
    <property type="component" value="Unassembled WGS sequence"/>
</dbReference>
<evidence type="ECO:0000256" key="13">
    <source>
        <dbReference type="ARBA" id="ARBA00022833"/>
    </source>
</evidence>
<evidence type="ECO:0000256" key="10">
    <source>
        <dbReference type="ARBA" id="ARBA00022737"/>
    </source>
</evidence>
<dbReference type="InterPro" id="IPR011989">
    <property type="entry name" value="ARM-like"/>
</dbReference>
<comment type="catalytic activity">
    <reaction evidence="1 16">
        <text>S-ubiquitinyl-[E2 ubiquitin-conjugating enzyme]-L-cysteine + [acceptor protein]-L-lysine = [E2 ubiquitin-conjugating enzyme]-L-cysteine + N(6)-ubiquitinyl-[acceptor protein]-L-lysine.</text>
        <dbReference type="EC" id="2.3.2.27"/>
    </reaction>
</comment>
<evidence type="ECO:0000259" key="18">
    <source>
        <dbReference type="PROSITE" id="PS50089"/>
    </source>
</evidence>
<keyword evidence="11 15" id="KW-0863">Zinc-finger</keyword>
<evidence type="ECO:0000256" key="1">
    <source>
        <dbReference type="ARBA" id="ARBA00000900"/>
    </source>
</evidence>
<dbReference type="Gene3D" id="3.30.40.10">
    <property type="entry name" value="Zinc/RING finger domain, C3HC4 (zinc finger)"/>
    <property type="match status" value="1"/>
</dbReference>
<dbReference type="FunFam" id="3.30.40.10:FF:000038">
    <property type="entry name" value="E3 ubiquitin-protein ligase listerin"/>
    <property type="match status" value="1"/>
</dbReference>
<evidence type="ECO:0000256" key="12">
    <source>
        <dbReference type="ARBA" id="ARBA00022786"/>
    </source>
</evidence>
<evidence type="ECO:0000256" key="17">
    <source>
        <dbReference type="SAM" id="MobiDB-lite"/>
    </source>
</evidence>
<gene>
    <name evidence="19" type="ORF">V9T40_009283</name>
</gene>
<comment type="pathway">
    <text evidence="3 16">Protein modification; protein ubiquitination.</text>
</comment>
<keyword evidence="13 16" id="KW-0862">Zinc</keyword>
<name>A0AAN9TQ57_9HEMI</name>
<dbReference type="InterPro" id="IPR054478">
    <property type="entry name" value="LTN1_UBC"/>
</dbReference>
<dbReference type="InterPro" id="IPR001841">
    <property type="entry name" value="Znf_RING"/>
</dbReference>
<organism evidence="19 20">
    <name type="scientific">Parthenolecanium corni</name>
    <dbReference type="NCBI Taxonomy" id="536013"/>
    <lineage>
        <taxon>Eukaryota</taxon>
        <taxon>Metazoa</taxon>
        <taxon>Ecdysozoa</taxon>
        <taxon>Arthropoda</taxon>
        <taxon>Hexapoda</taxon>
        <taxon>Insecta</taxon>
        <taxon>Pterygota</taxon>
        <taxon>Neoptera</taxon>
        <taxon>Paraneoptera</taxon>
        <taxon>Hemiptera</taxon>
        <taxon>Sternorrhyncha</taxon>
        <taxon>Coccoidea</taxon>
        <taxon>Coccidae</taxon>
        <taxon>Parthenolecanium</taxon>
    </lineage>
</organism>
<dbReference type="InterPro" id="IPR039795">
    <property type="entry name" value="LTN1/Rkr1"/>
</dbReference>
<comment type="subunit">
    <text evidence="16">Component of the ribosome quality control complex (RQC).</text>
</comment>
<evidence type="ECO:0000256" key="6">
    <source>
        <dbReference type="ARBA" id="ARBA00017157"/>
    </source>
</evidence>